<proteinExistence type="predicted"/>
<sequence length="272" mass="31365">MSDRDSESSRSHVAPKDHKLNAIWLQAIGRSRSDKRVQDQDKLGVTPPFYKEVDGIYTTLFFKEDNLRSAFAYKPRPDDVFVATYPKCGTTWMQCIVHCILNDAVLPDNSVDFMLASPFTDFTGAEGPDRMPQPGAIKTHLPFDKVPYSPQAQYIYVTRNPYDCLVSYYHHMLNTPLNPPEDRDFGRFLERFMRGRVNFGDYFNHLLSWYKHRHNPNVLFVTFEELKRDTSSGILRVADFIGKHYGAKLRRDGVCASEDTRGGRHEGDEEDI</sequence>
<accession>A0AC60P3H6</accession>
<comment type="caution">
    <text evidence="1">The sequence shown here is derived from an EMBL/GenBank/DDBJ whole genome shotgun (WGS) entry which is preliminary data.</text>
</comment>
<evidence type="ECO:0000313" key="2">
    <source>
        <dbReference type="Proteomes" id="UP000805193"/>
    </source>
</evidence>
<dbReference type="Proteomes" id="UP000805193">
    <property type="component" value="Unassembled WGS sequence"/>
</dbReference>
<keyword evidence="2" id="KW-1185">Reference proteome</keyword>
<organism evidence="1 2">
    <name type="scientific">Ixodes persulcatus</name>
    <name type="common">Taiga tick</name>
    <dbReference type="NCBI Taxonomy" id="34615"/>
    <lineage>
        <taxon>Eukaryota</taxon>
        <taxon>Metazoa</taxon>
        <taxon>Ecdysozoa</taxon>
        <taxon>Arthropoda</taxon>
        <taxon>Chelicerata</taxon>
        <taxon>Arachnida</taxon>
        <taxon>Acari</taxon>
        <taxon>Parasitiformes</taxon>
        <taxon>Ixodida</taxon>
        <taxon>Ixodoidea</taxon>
        <taxon>Ixodidae</taxon>
        <taxon>Ixodinae</taxon>
        <taxon>Ixodes</taxon>
    </lineage>
</organism>
<name>A0AC60P3H6_IXOPE</name>
<protein>
    <submittedName>
        <fullName evidence="1">Uncharacterized protein</fullName>
    </submittedName>
</protein>
<dbReference type="EMBL" id="JABSTQ010011221">
    <property type="protein sequence ID" value="KAG0413915.1"/>
    <property type="molecule type" value="Genomic_DNA"/>
</dbReference>
<evidence type="ECO:0000313" key="1">
    <source>
        <dbReference type="EMBL" id="KAG0413915.1"/>
    </source>
</evidence>
<gene>
    <name evidence="1" type="ORF">HPB47_008917</name>
</gene>
<reference evidence="1 2" key="1">
    <citation type="journal article" date="2020" name="Cell">
        <title>Large-Scale Comparative Analyses of Tick Genomes Elucidate Their Genetic Diversity and Vector Capacities.</title>
        <authorList>
            <consortium name="Tick Genome and Microbiome Consortium (TIGMIC)"/>
            <person name="Jia N."/>
            <person name="Wang J."/>
            <person name="Shi W."/>
            <person name="Du L."/>
            <person name="Sun Y."/>
            <person name="Zhan W."/>
            <person name="Jiang J.F."/>
            <person name="Wang Q."/>
            <person name="Zhang B."/>
            <person name="Ji P."/>
            <person name="Bell-Sakyi L."/>
            <person name="Cui X.M."/>
            <person name="Yuan T.T."/>
            <person name="Jiang B.G."/>
            <person name="Yang W.F."/>
            <person name="Lam T.T."/>
            <person name="Chang Q.C."/>
            <person name="Ding S.J."/>
            <person name="Wang X.J."/>
            <person name="Zhu J.G."/>
            <person name="Ruan X.D."/>
            <person name="Zhao L."/>
            <person name="Wei J.T."/>
            <person name="Ye R.Z."/>
            <person name="Que T.C."/>
            <person name="Du C.H."/>
            <person name="Zhou Y.H."/>
            <person name="Cheng J.X."/>
            <person name="Dai P.F."/>
            <person name="Guo W.B."/>
            <person name="Han X.H."/>
            <person name="Huang E.J."/>
            <person name="Li L.F."/>
            <person name="Wei W."/>
            <person name="Gao Y.C."/>
            <person name="Liu J.Z."/>
            <person name="Shao H.Z."/>
            <person name="Wang X."/>
            <person name="Wang C.C."/>
            <person name="Yang T.C."/>
            <person name="Huo Q.B."/>
            <person name="Li W."/>
            <person name="Chen H.Y."/>
            <person name="Chen S.E."/>
            <person name="Zhou L.G."/>
            <person name="Ni X.B."/>
            <person name="Tian J.H."/>
            <person name="Sheng Y."/>
            <person name="Liu T."/>
            <person name="Pan Y.S."/>
            <person name="Xia L.Y."/>
            <person name="Li J."/>
            <person name="Zhao F."/>
            <person name="Cao W.C."/>
        </authorList>
    </citation>
    <scope>NUCLEOTIDE SEQUENCE [LARGE SCALE GENOMIC DNA]</scope>
    <source>
        <strain evidence="1">Iper-2018</strain>
    </source>
</reference>